<dbReference type="AlphaFoldDB" id="A0A4V2SW48"/>
<evidence type="ECO:0000313" key="2">
    <source>
        <dbReference type="Proteomes" id="UP000294813"/>
    </source>
</evidence>
<comment type="caution">
    <text evidence="1">The sequence shown here is derived from an EMBL/GenBank/DDBJ whole genome shotgun (WGS) entry which is preliminary data.</text>
</comment>
<name>A0A4V2SW48_9FIRM</name>
<keyword evidence="2" id="KW-1185">Reference proteome</keyword>
<dbReference type="EMBL" id="SLXT01000032">
    <property type="protein sequence ID" value="TCP60996.1"/>
    <property type="molecule type" value="Genomic_DNA"/>
</dbReference>
<organism evidence="1 2">
    <name type="scientific">Heliophilum fasciatum</name>
    <dbReference type="NCBI Taxonomy" id="35700"/>
    <lineage>
        <taxon>Bacteria</taxon>
        <taxon>Bacillati</taxon>
        <taxon>Bacillota</taxon>
        <taxon>Clostridia</taxon>
        <taxon>Eubacteriales</taxon>
        <taxon>Heliobacteriaceae</taxon>
        <taxon>Heliophilum</taxon>
    </lineage>
</organism>
<accession>A0A4V2SW48</accession>
<dbReference type="Proteomes" id="UP000294813">
    <property type="component" value="Unassembled WGS sequence"/>
</dbReference>
<protein>
    <submittedName>
        <fullName evidence="1">Uncharacterized protein</fullName>
    </submittedName>
</protein>
<evidence type="ECO:0000313" key="1">
    <source>
        <dbReference type="EMBL" id="TCP60996.1"/>
    </source>
</evidence>
<sequence>MGILVKLFHRSTQGRKQTESEDLPWSMLHHDEQRKPQQSYLYEEEEQMLLRDFNLSLIITKMAFQLAVDREVAMSIMAKQLQSFVLLDLERPRKEYLYQLTKIAREESARFAACTGFMSFETLGRCWQRSGKDLYDTNLSMGPLGEQLEGKLQHVLRKYALLAKVPYLTKVTRFPEEPSRIEMPRFQAIRPFVGTGIPCACFEDACAMAQSLAPAIARDEQEDRSEHYMSCYY</sequence>
<gene>
    <name evidence="1" type="ORF">EDD73_13225</name>
</gene>
<reference evidence="1 2" key="1">
    <citation type="submission" date="2019-03" db="EMBL/GenBank/DDBJ databases">
        <title>Genomic Encyclopedia of Type Strains, Phase IV (KMG-IV): sequencing the most valuable type-strain genomes for metagenomic binning, comparative biology and taxonomic classification.</title>
        <authorList>
            <person name="Goeker M."/>
        </authorList>
    </citation>
    <scope>NUCLEOTIDE SEQUENCE [LARGE SCALE GENOMIC DNA]</scope>
    <source>
        <strain evidence="1 2">DSM 11170</strain>
    </source>
</reference>
<proteinExistence type="predicted"/>